<comment type="caution">
    <text evidence="2">The sequence shown here is derived from an EMBL/GenBank/DDBJ whole genome shotgun (WGS) entry which is preliminary data.</text>
</comment>
<protein>
    <submittedName>
        <fullName evidence="2">Uncharacterized protein</fullName>
    </submittedName>
</protein>
<sequence length="39" mass="4263">MNKDGKNKDQQYFDLSVGVTIVVSIIVSALTTLFLISCT</sequence>
<keyword evidence="1" id="KW-1133">Transmembrane helix</keyword>
<accession>R3TXA4</accession>
<gene>
    <name evidence="2" type="ORF">UC7_01560</name>
</gene>
<proteinExistence type="predicted"/>
<keyword evidence="1" id="KW-0812">Transmembrane</keyword>
<keyword evidence="1" id="KW-0472">Membrane</keyword>
<dbReference type="Proteomes" id="UP000013840">
    <property type="component" value="Unassembled WGS sequence"/>
</dbReference>
<name>R3TXA4_9ENTE</name>
<keyword evidence="3" id="KW-1185">Reference proteome</keyword>
<evidence type="ECO:0000313" key="2">
    <source>
        <dbReference type="EMBL" id="EOL45763.1"/>
    </source>
</evidence>
<organism evidence="2 3">
    <name type="scientific">Enterococcus caccae ATCC BAA-1240</name>
    <dbReference type="NCBI Taxonomy" id="1158612"/>
    <lineage>
        <taxon>Bacteria</taxon>
        <taxon>Bacillati</taxon>
        <taxon>Bacillota</taxon>
        <taxon>Bacilli</taxon>
        <taxon>Lactobacillales</taxon>
        <taxon>Enterococcaceae</taxon>
        <taxon>Enterococcus</taxon>
    </lineage>
</organism>
<dbReference type="PATRIC" id="fig|1158612.3.peg.1548"/>
<evidence type="ECO:0000256" key="1">
    <source>
        <dbReference type="SAM" id="Phobius"/>
    </source>
</evidence>
<evidence type="ECO:0000313" key="3">
    <source>
        <dbReference type="Proteomes" id="UP000013840"/>
    </source>
</evidence>
<feature type="transmembrane region" description="Helical" evidence="1">
    <location>
        <begin position="12"/>
        <end position="36"/>
    </location>
</feature>
<dbReference type="EMBL" id="AJAU01000017">
    <property type="protein sequence ID" value="EOL45763.1"/>
    <property type="molecule type" value="Genomic_DNA"/>
</dbReference>
<dbReference type="AlphaFoldDB" id="R3TXA4"/>
<reference evidence="2 3" key="1">
    <citation type="submission" date="2013-02" db="EMBL/GenBank/DDBJ databases">
        <title>The Genome Sequence of Enterococcus caccae BAA-1240.</title>
        <authorList>
            <consortium name="The Broad Institute Genome Sequencing Platform"/>
            <consortium name="The Broad Institute Genome Sequencing Center for Infectious Disease"/>
            <person name="Earl A.M."/>
            <person name="Gilmore M.S."/>
            <person name="Lebreton F."/>
            <person name="Walker B."/>
            <person name="Young S.K."/>
            <person name="Zeng Q."/>
            <person name="Gargeya S."/>
            <person name="Fitzgerald M."/>
            <person name="Haas B."/>
            <person name="Abouelleil A."/>
            <person name="Alvarado L."/>
            <person name="Arachchi H.M."/>
            <person name="Berlin A.M."/>
            <person name="Chapman S.B."/>
            <person name="Dewar J."/>
            <person name="Goldberg J."/>
            <person name="Griggs A."/>
            <person name="Gujja S."/>
            <person name="Hansen M."/>
            <person name="Howarth C."/>
            <person name="Imamovic A."/>
            <person name="Larimer J."/>
            <person name="McCowan C."/>
            <person name="Murphy C."/>
            <person name="Neiman D."/>
            <person name="Pearson M."/>
            <person name="Priest M."/>
            <person name="Roberts A."/>
            <person name="Saif S."/>
            <person name="Shea T."/>
            <person name="Sisk P."/>
            <person name="Sykes S."/>
            <person name="Wortman J."/>
            <person name="Nusbaum C."/>
            <person name="Birren B."/>
        </authorList>
    </citation>
    <scope>NUCLEOTIDE SEQUENCE [LARGE SCALE GENOMIC DNA]</scope>
    <source>
        <strain evidence="2 3">ATCC BAA-1240</strain>
    </source>
</reference>